<dbReference type="AlphaFoldDB" id="A0AAN6YCX7"/>
<reference evidence="4" key="1">
    <citation type="journal article" date="2023" name="Mol. Phylogenet. Evol.">
        <title>Genome-scale phylogeny and comparative genomics of the fungal order Sordariales.</title>
        <authorList>
            <person name="Hensen N."/>
            <person name="Bonometti L."/>
            <person name="Westerberg I."/>
            <person name="Brannstrom I.O."/>
            <person name="Guillou S."/>
            <person name="Cros-Aarteil S."/>
            <person name="Calhoun S."/>
            <person name="Haridas S."/>
            <person name="Kuo A."/>
            <person name="Mondo S."/>
            <person name="Pangilinan J."/>
            <person name="Riley R."/>
            <person name="LaButti K."/>
            <person name="Andreopoulos B."/>
            <person name="Lipzen A."/>
            <person name="Chen C."/>
            <person name="Yan M."/>
            <person name="Daum C."/>
            <person name="Ng V."/>
            <person name="Clum A."/>
            <person name="Steindorff A."/>
            <person name="Ohm R.A."/>
            <person name="Martin F."/>
            <person name="Silar P."/>
            <person name="Natvig D.O."/>
            <person name="Lalanne C."/>
            <person name="Gautier V."/>
            <person name="Ament-Velasquez S.L."/>
            <person name="Kruys A."/>
            <person name="Hutchinson M.I."/>
            <person name="Powell A.J."/>
            <person name="Barry K."/>
            <person name="Miller A.N."/>
            <person name="Grigoriev I.V."/>
            <person name="Debuchy R."/>
            <person name="Gladieux P."/>
            <person name="Hiltunen Thoren M."/>
            <person name="Johannesson H."/>
        </authorList>
    </citation>
    <scope>NUCLEOTIDE SEQUENCE</scope>
    <source>
        <strain evidence="4">PSN293</strain>
    </source>
</reference>
<keyword evidence="2" id="KW-0560">Oxidoreductase</keyword>
<dbReference type="Gene3D" id="3.40.50.720">
    <property type="entry name" value="NAD(P)-binding Rossmann-like Domain"/>
    <property type="match status" value="1"/>
</dbReference>
<dbReference type="InterPro" id="IPR020843">
    <property type="entry name" value="ER"/>
</dbReference>
<reference evidence="4" key="2">
    <citation type="submission" date="2023-05" db="EMBL/GenBank/DDBJ databases">
        <authorList>
            <consortium name="Lawrence Berkeley National Laboratory"/>
            <person name="Steindorff A."/>
            <person name="Hensen N."/>
            <person name="Bonometti L."/>
            <person name="Westerberg I."/>
            <person name="Brannstrom I.O."/>
            <person name="Guillou S."/>
            <person name="Cros-Aarteil S."/>
            <person name="Calhoun S."/>
            <person name="Haridas S."/>
            <person name="Kuo A."/>
            <person name="Mondo S."/>
            <person name="Pangilinan J."/>
            <person name="Riley R."/>
            <person name="Labutti K."/>
            <person name="Andreopoulos B."/>
            <person name="Lipzen A."/>
            <person name="Chen C."/>
            <person name="Yanf M."/>
            <person name="Daum C."/>
            <person name="Ng V."/>
            <person name="Clum A."/>
            <person name="Ohm R."/>
            <person name="Martin F."/>
            <person name="Silar P."/>
            <person name="Natvig D."/>
            <person name="Lalanne C."/>
            <person name="Gautier V."/>
            <person name="Ament-Velasquez S.L."/>
            <person name="Kruys A."/>
            <person name="Hutchinson M.I."/>
            <person name="Powell A.J."/>
            <person name="Barry K."/>
            <person name="Miller A.N."/>
            <person name="Grigoriev I.V."/>
            <person name="Debuchy R."/>
            <person name="Gladieux P."/>
            <person name="Thoren M.H."/>
            <person name="Johannesson H."/>
        </authorList>
    </citation>
    <scope>NUCLEOTIDE SEQUENCE</scope>
    <source>
        <strain evidence="4">PSN293</strain>
    </source>
</reference>
<dbReference type="SUPFAM" id="SSF50129">
    <property type="entry name" value="GroES-like"/>
    <property type="match status" value="1"/>
</dbReference>
<feature type="domain" description="Enoyl reductase (ER)" evidence="3">
    <location>
        <begin position="30"/>
        <end position="370"/>
    </location>
</feature>
<dbReference type="InterPro" id="IPR047122">
    <property type="entry name" value="Trans-enoyl_RdTase-like"/>
</dbReference>
<gene>
    <name evidence="4" type="ORF">QBC37DRAFT_482813</name>
</gene>
<dbReference type="Gene3D" id="3.90.180.10">
    <property type="entry name" value="Medium-chain alcohol dehydrogenases, catalytic domain"/>
    <property type="match status" value="1"/>
</dbReference>
<sequence length="375" mass="40654">MAQSSSDPGNEPASDPQIVPFKAVYLDSEGSISIRSISDLYKPELPSQFLIRVEYSAINPGDLRHFHMGLHSFVMGYDYVGTVVSTHPDSSSDFPFKKGDAVMGMTFPGHARPISHGAHQAYLLADLSHNLTFHRPKSFPAIEAVGFTSPVQTAADAIFNILGIGLPSADLDGDDPSEKALLIWGGASALGWASIQLAKAAGFKCIFTTASRKSHAALREIRNSAKKQGIILSLAFDTVCKGTGIFEPPVGAEEGNPKQLVDFAKSTPSLTKSALSEGVVERGEAKLASSLPILQDSEFLFVLFSRKWAGEEGKHPGWWQRQEKVVSWVSENHEAVWKPMPVKVVDNAEESVKAIQAVFDGKYSLLKVLLKHPLT</sequence>
<evidence type="ECO:0000259" key="3">
    <source>
        <dbReference type="SMART" id="SM00829"/>
    </source>
</evidence>
<evidence type="ECO:0000256" key="2">
    <source>
        <dbReference type="ARBA" id="ARBA00023002"/>
    </source>
</evidence>
<dbReference type="Proteomes" id="UP001301769">
    <property type="component" value="Unassembled WGS sequence"/>
</dbReference>
<comment type="similarity">
    <text evidence="1">Belongs to the zinc-containing alcohol dehydrogenase family.</text>
</comment>
<evidence type="ECO:0000313" key="5">
    <source>
        <dbReference type="Proteomes" id="UP001301769"/>
    </source>
</evidence>
<dbReference type="SUPFAM" id="SSF51735">
    <property type="entry name" value="NAD(P)-binding Rossmann-fold domains"/>
    <property type="match status" value="1"/>
</dbReference>
<evidence type="ECO:0000313" key="4">
    <source>
        <dbReference type="EMBL" id="KAK4213747.1"/>
    </source>
</evidence>
<evidence type="ECO:0000256" key="1">
    <source>
        <dbReference type="ARBA" id="ARBA00008072"/>
    </source>
</evidence>
<dbReference type="InterPro" id="IPR013154">
    <property type="entry name" value="ADH-like_N"/>
</dbReference>
<accession>A0AAN6YCX7</accession>
<protein>
    <submittedName>
        <fullName evidence="4">GroES-like protein</fullName>
    </submittedName>
</protein>
<dbReference type="GO" id="GO:0016651">
    <property type="term" value="F:oxidoreductase activity, acting on NAD(P)H"/>
    <property type="evidence" value="ECO:0007669"/>
    <property type="project" value="InterPro"/>
</dbReference>
<keyword evidence="5" id="KW-1185">Reference proteome</keyword>
<name>A0AAN6YCX7_9PEZI</name>
<dbReference type="InterPro" id="IPR011032">
    <property type="entry name" value="GroES-like_sf"/>
</dbReference>
<organism evidence="4 5">
    <name type="scientific">Rhypophila decipiens</name>
    <dbReference type="NCBI Taxonomy" id="261697"/>
    <lineage>
        <taxon>Eukaryota</taxon>
        <taxon>Fungi</taxon>
        <taxon>Dikarya</taxon>
        <taxon>Ascomycota</taxon>
        <taxon>Pezizomycotina</taxon>
        <taxon>Sordariomycetes</taxon>
        <taxon>Sordariomycetidae</taxon>
        <taxon>Sordariales</taxon>
        <taxon>Naviculisporaceae</taxon>
        <taxon>Rhypophila</taxon>
    </lineage>
</organism>
<dbReference type="PANTHER" id="PTHR45348">
    <property type="entry name" value="HYPOTHETICAL OXIDOREDUCTASE (EUROFUNG)"/>
    <property type="match status" value="1"/>
</dbReference>
<dbReference type="PANTHER" id="PTHR45348:SF7">
    <property type="entry name" value="ZINC BINDING OXIDOREDUCTASE, PUTATIVE-RELATED"/>
    <property type="match status" value="1"/>
</dbReference>
<comment type="caution">
    <text evidence="4">The sequence shown here is derived from an EMBL/GenBank/DDBJ whole genome shotgun (WGS) entry which is preliminary data.</text>
</comment>
<dbReference type="InterPro" id="IPR036291">
    <property type="entry name" value="NAD(P)-bd_dom_sf"/>
</dbReference>
<proteinExistence type="inferred from homology"/>
<dbReference type="Pfam" id="PF08240">
    <property type="entry name" value="ADH_N"/>
    <property type="match status" value="1"/>
</dbReference>
<dbReference type="SMART" id="SM00829">
    <property type="entry name" value="PKS_ER"/>
    <property type="match status" value="1"/>
</dbReference>
<dbReference type="EMBL" id="MU858104">
    <property type="protein sequence ID" value="KAK4213747.1"/>
    <property type="molecule type" value="Genomic_DNA"/>
</dbReference>